<proteinExistence type="predicted"/>
<dbReference type="OMA" id="APEMRLW"/>
<evidence type="ECO:0000313" key="8">
    <source>
        <dbReference type="EMBL" id="CTR11300.1"/>
    </source>
</evidence>
<dbReference type="AlphaFoldDB" id="A0A0K3CS26"/>
<dbReference type="SUPFAM" id="SSF103473">
    <property type="entry name" value="MFS general substrate transporter"/>
    <property type="match status" value="1"/>
</dbReference>
<dbReference type="PANTHER" id="PTHR23502:SF132">
    <property type="entry name" value="POLYAMINE TRANSPORTER 2-RELATED"/>
    <property type="match status" value="1"/>
</dbReference>
<evidence type="ECO:0000256" key="6">
    <source>
        <dbReference type="SAM" id="MobiDB-lite"/>
    </source>
</evidence>
<feature type="transmembrane region" description="Helical" evidence="7">
    <location>
        <begin position="501"/>
        <end position="523"/>
    </location>
</feature>
<feature type="transmembrane region" description="Helical" evidence="7">
    <location>
        <begin position="360"/>
        <end position="385"/>
    </location>
</feature>
<gene>
    <name evidence="8" type="primary">FGENESH: predicted gene_17.19</name>
    <name evidence="8" type="ORF">BN2166_0071610</name>
</gene>
<feature type="transmembrane region" description="Helical" evidence="7">
    <location>
        <begin position="211"/>
        <end position="232"/>
    </location>
</feature>
<keyword evidence="2" id="KW-0813">Transport</keyword>
<feature type="transmembrane region" description="Helical" evidence="7">
    <location>
        <begin position="151"/>
        <end position="172"/>
    </location>
</feature>
<dbReference type="STRING" id="5286.A0A0K3CS26"/>
<keyword evidence="3 7" id="KW-0812">Transmembrane</keyword>
<evidence type="ECO:0000256" key="5">
    <source>
        <dbReference type="ARBA" id="ARBA00023136"/>
    </source>
</evidence>
<evidence type="ECO:0000256" key="4">
    <source>
        <dbReference type="ARBA" id="ARBA00022989"/>
    </source>
</evidence>
<dbReference type="InterPro" id="IPR036259">
    <property type="entry name" value="MFS_trans_sf"/>
</dbReference>
<evidence type="ECO:0000313" key="9">
    <source>
        <dbReference type="Proteomes" id="UP000199069"/>
    </source>
</evidence>
<name>A0A0K3CS26_RHOTO</name>
<dbReference type="Pfam" id="PF07690">
    <property type="entry name" value="MFS_1"/>
    <property type="match status" value="1"/>
</dbReference>
<organism evidence="8 9">
    <name type="scientific">Rhodotorula toruloides</name>
    <name type="common">Yeast</name>
    <name type="synonym">Rhodosporidium toruloides</name>
    <dbReference type="NCBI Taxonomy" id="5286"/>
    <lineage>
        <taxon>Eukaryota</taxon>
        <taxon>Fungi</taxon>
        <taxon>Dikarya</taxon>
        <taxon>Basidiomycota</taxon>
        <taxon>Pucciniomycotina</taxon>
        <taxon>Microbotryomycetes</taxon>
        <taxon>Sporidiobolales</taxon>
        <taxon>Sporidiobolaceae</taxon>
        <taxon>Rhodotorula</taxon>
    </lineage>
</organism>
<dbReference type="PANTHER" id="PTHR23502">
    <property type="entry name" value="MAJOR FACILITATOR SUPERFAMILY"/>
    <property type="match status" value="1"/>
</dbReference>
<feature type="transmembrane region" description="Helical" evidence="7">
    <location>
        <begin position="84"/>
        <end position="107"/>
    </location>
</feature>
<accession>A0A0K3CS26</accession>
<dbReference type="GO" id="GO:0022857">
    <property type="term" value="F:transmembrane transporter activity"/>
    <property type="evidence" value="ECO:0007669"/>
    <property type="project" value="InterPro"/>
</dbReference>
<feature type="transmembrane region" description="Helical" evidence="7">
    <location>
        <begin position="178"/>
        <end position="199"/>
    </location>
</feature>
<keyword evidence="9" id="KW-1185">Reference proteome</keyword>
<reference evidence="8 9" key="1">
    <citation type="submission" date="2015-07" db="EMBL/GenBank/DDBJ databases">
        <authorList>
            <person name="Cajimat M.N.B."/>
            <person name="Milazzo M.L."/>
            <person name="Fulhorst C.F."/>
        </authorList>
    </citation>
    <scope>NUCLEOTIDE SEQUENCE [LARGE SCALE GENOMIC DNA]</scope>
    <source>
        <strain evidence="8">Single colony</strain>
    </source>
</reference>
<feature type="transmembrane region" description="Helical" evidence="7">
    <location>
        <begin position="439"/>
        <end position="460"/>
    </location>
</feature>
<comment type="subcellular location">
    <subcellularLocation>
        <location evidence="1">Membrane</location>
        <topology evidence="1">Multi-pass membrane protein</topology>
    </subcellularLocation>
</comment>
<sequence>MQSLRLRRRLNTHYSLYIRDAPNAFGGRGKSEVTQPSGEGDGEGSASGPEAVKAGQDGQGAFVVAFSTPSDPLNPQDWPLRTRLFTTFLLSLLVLFVGSASSMNAFVAKKAAADLGVSETIADLDTALFLTGFGVAAPIMAPLSELAGRNPIYLISLLAVCLLEIGVAQTHTIWSRCVLRFLAGCFATTPLSNAGAAMGDLWDREERSWTFPLFAVAGFFGPCLGPVISGWVAQSSLSYRWTDWIQAACCVELVAAAGLLFIVTFLLLPETYPPTLLGWKAAAIRECTRNPRYLTALEHKRQHIPYRVDFVKTLARPFVMLVQEPIVLCFLAYLTLVYIVLFGSLVAYPLIFVPYDLSSGILGTSFLSIAVGVVLCGACAPLMLWDYRRGIEQAWKQGFDEVEPEVRLRVAMVGTWAVPAGLAWNAWVCYQSVSVFGSYGAQALFGFGILSCFISTYQYLIDSYGHAAASAMSATTFLRYPVAGSSVLFTRPMYHRLDRHWALSLLAGLALVMSFIPFIFYLLGRRTRRWSRWTMH</sequence>
<evidence type="ECO:0000256" key="2">
    <source>
        <dbReference type="ARBA" id="ARBA00022448"/>
    </source>
</evidence>
<evidence type="ECO:0000256" key="3">
    <source>
        <dbReference type="ARBA" id="ARBA00022692"/>
    </source>
</evidence>
<keyword evidence="4 7" id="KW-1133">Transmembrane helix</keyword>
<feature type="transmembrane region" description="Helical" evidence="7">
    <location>
        <begin position="467"/>
        <end position="489"/>
    </location>
</feature>
<feature type="transmembrane region" description="Helical" evidence="7">
    <location>
        <begin position="127"/>
        <end position="144"/>
    </location>
</feature>
<dbReference type="EMBL" id="CWKI01000017">
    <property type="protein sequence ID" value="CTR11300.1"/>
    <property type="molecule type" value="Genomic_DNA"/>
</dbReference>
<feature type="transmembrane region" description="Helical" evidence="7">
    <location>
        <begin position="244"/>
        <end position="268"/>
    </location>
</feature>
<protein>
    <submittedName>
        <fullName evidence="8">BY PROTMAP: gi|472588697|gb|EMS26169.1| MFS transporter [Rhodosporidium toruloides NP11] gi|647396487|emb|CDR38737.1| RHTO0S03e12728g1_1 [Rhodosporidium toruloides]</fullName>
    </submittedName>
</protein>
<dbReference type="Gene3D" id="1.20.1250.20">
    <property type="entry name" value="MFS general substrate transporter like domains"/>
    <property type="match status" value="1"/>
</dbReference>
<feature type="transmembrane region" description="Helical" evidence="7">
    <location>
        <begin position="326"/>
        <end position="348"/>
    </location>
</feature>
<dbReference type="Proteomes" id="UP000199069">
    <property type="component" value="Unassembled WGS sequence"/>
</dbReference>
<dbReference type="GO" id="GO:0005886">
    <property type="term" value="C:plasma membrane"/>
    <property type="evidence" value="ECO:0007669"/>
    <property type="project" value="TreeGrafter"/>
</dbReference>
<evidence type="ECO:0000256" key="7">
    <source>
        <dbReference type="SAM" id="Phobius"/>
    </source>
</evidence>
<feature type="region of interest" description="Disordered" evidence="6">
    <location>
        <begin position="27"/>
        <end position="54"/>
    </location>
</feature>
<dbReference type="InterPro" id="IPR011701">
    <property type="entry name" value="MFS"/>
</dbReference>
<evidence type="ECO:0000256" key="1">
    <source>
        <dbReference type="ARBA" id="ARBA00004141"/>
    </source>
</evidence>
<feature type="transmembrane region" description="Helical" evidence="7">
    <location>
        <begin position="406"/>
        <end position="427"/>
    </location>
</feature>
<keyword evidence="5 7" id="KW-0472">Membrane</keyword>